<keyword evidence="5" id="KW-0456">Lyase</keyword>
<gene>
    <name evidence="7" type="ORF">H5V45_01810</name>
</gene>
<organism evidence="7 8">
    <name type="scientific">Nocardioides luti</name>
    <dbReference type="NCBI Taxonomy" id="2761101"/>
    <lineage>
        <taxon>Bacteria</taxon>
        <taxon>Bacillati</taxon>
        <taxon>Actinomycetota</taxon>
        <taxon>Actinomycetes</taxon>
        <taxon>Propionibacteriales</taxon>
        <taxon>Nocardioidaceae</taxon>
        <taxon>Nocardioides</taxon>
    </lineage>
</organism>
<evidence type="ECO:0000259" key="6">
    <source>
        <dbReference type="Pfam" id="PF18029"/>
    </source>
</evidence>
<dbReference type="GO" id="GO:0006729">
    <property type="term" value="P:tetrahydrobiopterin biosynthetic process"/>
    <property type="evidence" value="ECO:0007669"/>
    <property type="project" value="InterPro"/>
</dbReference>
<dbReference type="InterPro" id="IPR041581">
    <property type="entry name" value="Glyoxalase_6"/>
</dbReference>
<reference evidence="7 8" key="1">
    <citation type="submission" date="2020-08" db="EMBL/GenBank/DDBJ databases">
        <authorList>
            <person name="Seo M.-J."/>
        </authorList>
    </citation>
    <scope>NUCLEOTIDE SEQUENCE [LARGE SCALE GENOMIC DNA]</scope>
    <source>
        <strain evidence="7 8">KIGAM211</strain>
    </source>
</reference>
<evidence type="ECO:0000313" key="8">
    <source>
        <dbReference type="Proteomes" id="UP000523955"/>
    </source>
</evidence>
<keyword evidence="8" id="KW-1185">Reference proteome</keyword>
<evidence type="ECO:0000313" key="7">
    <source>
        <dbReference type="EMBL" id="MBB6626045.1"/>
    </source>
</evidence>
<dbReference type="Gene3D" id="3.10.180.10">
    <property type="entry name" value="2,3-Dihydroxybiphenyl 1,2-Dioxygenase, domain 1"/>
    <property type="match status" value="1"/>
</dbReference>
<comment type="similarity">
    <text evidence="2">Belongs to the pterin-4-alpha-carbinolamine dehydratase family.</text>
</comment>
<comment type="caution">
    <text evidence="7">The sequence shown here is derived from an EMBL/GenBank/DDBJ whole genome shotgun (WGS) entry which is preliminary data.</text>
</comment>
<dbReference type="InterPro" id="IPR036428">
    <property type="entry name" value="PCD_sf"/>
</dbReference>
<dbReference type="GO" id="GO:0008124">
    <property type="term" value="F:4-alpha-hydroxytetrahydrobiopterin dehydratase activity"/>
    <property type="evidence" value="ECO:0007669"/>
    <property type="project" value="UniProtKB-EC"/>
</dbReference>
<dbReference type="InterPro" id="IPR029068">
    <property type="entry name" value="Glyas_Bleomycin-R_OHBP_Dase"/>
</dbReference>
<evidence type="ECO:0000256" key="2">
    <source>
        <dbReference type="ARBA" id="ARBA00006472"/>
    </source>
</evidence>
<dbReference type="AlphaFoldDB" id="A0A7X0REX0"/>
<dbReference type="PANTHER" id="PTHR35908:SF1">
    <property type="entry name" value="CONSERVED PROTEIN"/>
    <property type="match status" value="1"/>
</dbReference>
<dbReference type="RefSeq" id="WP_185251359.1">
    <property type="nucleotide sequence ID" value="NZ_JACKXE010000001.1"/>
</dbReference>
<dbReference type="SUPFAM" id="SSF55248">
    <property type="entry name" value="PCD-like"/>
    <property type="match status" value="1"/>
</dbReference>
<dbReference type="Proteomes" id="UP000523955">
    <property type="component" value="Unassembled WGS sequence"/>
</dbReference>
<dbReference type="EMBL" id="JACKXE010000001">
    <property type="protein sequence ID" value="MBB6626045.1"/>
    <property type="molecule type" value="Genomic_DNA"/>
</dbReference>
<dbReference type="Pfam" id="PF18029">
    <property type="entry name" value="Glyoxalase_6"/>
    <property type="match status" value="1"/>
</dbReference>
<comment type="catalytic activity">
    <reaction evidence="1">
        <text>(4aS,6R)-4a-hydroxy-L-erythro-5,6,7,8-tetrahydrobiopterin = (6R)-L-erythro-6,7-dihydrobiopterin + H2O</text>
        <dbReference type="Rhea" id="RHEA:11920"/>
        <dbReference type="ChEBI" id="CHEBI:15377"/>
        <dbReference type="ChEBI" id="CHEBI:15642"/>
        <dbReference type="ChEBI" id="CHEBI:43120"/>
        <dbReference type="EC" id="4.2.1.96"/>
    </reaction>
</comment>
<dbReference type="Pfam" id="PF01329">
    <property type="entry name" value="Pterin_4a"/>
    <property type="match status" value="1"/>
</dbReference>
<accession>A0A7X0REX0</accession>
<dbReference type="EC" id="4.2.1.96" evidence="3"/>
<evidence type="ECO:0000256" key="3">
    <source>
        <dbReference type="ARBA" id="ARBA00013252"/>
    </source>
</evidence>
<feature type="domain" description="Glyoxalase-like" evidence="6">
    <location>
        <begin position="119"/>
        <end position="226"/>
    </location>
</feature>
<evidence type="ECO:0000256" key="4">
    <source>
        <dbReference type="ARBA" id="ARBA00021735"/>
    </source>
</evidence>
<dbReference type="PANTHER" id="PTHR35908">
    <property type="entry name" value="HYPOTHETICAL FUSION PROTEIN"/>
    <property type="match status" value="1"/>
</dbReference>
<evidence type="ECO:0000256" key="1">
    <source>
        <dbReference type="ARBA" id="ARBA00001554"/>
    </source>
</evidence>
<dbReference type="InterPro" id="IPR001533">
    <property type="entry name" value="Pterin_deHydtase"/>
</dbReference>
<dbReference type="Gene3D" id="3.30.1360.20">
    <property type="entry name" value="Transcriptional coactivator/pterin dehydratase"/>
    <property type="match status" value="1"/>
</dbReference>
<protein>
    <recommendedName>
        <fullName evidence="4">Putative pterin-4-alpha-carbinolamine dehydratase</fullName>
        <ecNumber evidence="3">4.2.1.96</ecNumber>
    </recommendedName>
</protein>
<proteinExistence type="inferred from homology"/>
<name>A0A7X0REX0_9ACTN</name>
<sequence>MDMLTGAQITEADLADWRQLGQGLHTRYRIGDFAAGARFVAALAEAGDAGGHHPRVTLGEGYADLKLISDDAVYRDGEGVEHLVSWVTQRDVDLARRITEIAAAQGVDADPASLTTIELALDTASSSRVAPFWAALLTGGTAAMGRGSTGDDVRDATGQTPILWFQDTEEHDPPRQRFHLDVWVAPEVAGQRIAAAVAAGGVVVDDSQAPSYVVVADLDGNRACVCTSQRPASEG</sequence>
<evidence type="ECO:0000256" key="5">
    <source>
        <dbReference type="ARBA" id="ARBA00023239"/>
    </source>
</evidence>